<feature type="chain" id="PRO_5046211385" evidence="1">
    <location>
        <begin position="21"/>
        <end position="184"/>
    </location>
</feature>
<protein>
    <submittedName>
        <fullName evidence="2">Uncharacterized protein</fullName>
    </submittedName>
</protein>
<gene>
    <name evidence="2" type="ORF">K5I29_06710</name>
</gene>
<evidence type="ECO:0000313" key="2">
    <source>
        <dbReference type="EMBL" id="UYW02558.1"/>
    </source>
</evidence>
<name>A0ABY6M5D0_9FLAO</name>
<dbReference type="RefSeq" id="WP_264435127.1">
    <property type="nucleotide sequence ID" value="NZ_CP081495.1"/>
</dbReference>
<organism evidence="2 3">
    <name type="scientific">Flavobacterium agricola</name>
    <dbReference type="NCBI Taxonomy" id="2870839"/>
    <lineage>
        <taxon>Bacteria</taxon>
        <taxon>Pseudomonadati</taxon>
        <taxon>Bacteroidota</taxon>
        <taxon>Flavobacteriia</taxon>
        <taxon>Flavobacteriales</taxon>
        <taxon>Flavobacteriaceae</taxon>
        <taxon>Flavobacterium</taxon>
    </lineage>
</organism>
<reference evidence="2" key="1">
    <citation type="submission" date="2021-08" db="EMBL/GenBank/DDBJ databases">
        <title>Flavobacterium sp. strain CC-SYL302.</title>
        <authorList>
            <person name="Lin S.-Y."/>
            <person name="Lee T.-H."/>
            <person name="Young C.-C."/>
        </authorList>
    </citation>
    <scope>NUCLEOTIDE SEQUENCE</scope>
    <source>
        <strain evidence="2">CC-SYL302</strain>
    </source>
</reference>
<sequence>MKKQILLTLFFLTISFTAFSQNFISVGQAKFPATNIWNFQIKNYQWAEKLQVQIAKNSNGGYLFLVLPVPDQTVFMDGDLTVFLKNGTNFTVPANELLDNEGGMDAGGMAESLYSLTPSQMQQLANSNITKIALTVRENGGTYEGPNVTGDYIATNDKIIYDYIEYINKKETYFYETAQEVSSL</sequence>
<accession>A0ABY6M5D0</accession>
<proteinExistence type="predicted"/>
<keyword evidence="3" id="KW-1185">Reference proteome</keyword>
<feature type="signal peptide" evidence="1">
    <location>
        <begin position="1"/>
        <end position="20"/>
    </location>
</feature>
<evidence type="ECO:0000256" key="1">
    <source>
        <dbReference type="SAM" id="SignalP"/>
    </source>
</evidence>
<keyword evidence="1" id="KW-0732">Signal</keyword>
<evidence type="ECO:0000313" key="3">
    <source>
        <dbReference type="Proteomes" id="UP001163328"/>
    </source>
</evidence>
<dbReference type="Proteomes" id="UP001163328">
    <property type="component" value="Chromosome"/>
</dbReference>
<dbReference type="EMBL" id="CP081495">
    <property type="protein sequence ID" value="UYW02558.1"/>
    <property type="molecule type" value="Genomic_DNA"/>
</dbReference>